<reference evidence="5" key="1">
    <citation type="journal article" date="2020" name="Stud. Mycol.">
        <title>101 Dothideomycetes genomes: a test case for predicting lifestyles and emergence of pathogens.</title>
        <authorList>
            <person name="Haridas S."/>
            <person name="Albert R."/>
            <person name="Binder M."/>
            <person name="Bloem J."/>
            <person name="Labutti K."/>
            <person name="Salamov A."/>
            <person name="Andreopoulos B."/>
            <person name="Baker S."/>
            <person name="Barry K."/>
            <person name="Bills G."/>
            <person name="Bluhm B."/>
            <person name="Cannon C."/>
            <person name="Castanera R."/>
            <person name="Culley D."/>
            <person name="Daum C."/>
            <person name="Ezra D."/>
            <person name="Gonzalez J."/>
            <person name="Henrissat B."/>
            <person name="Kuo A."/>
            <person name="Liang C."/>
            <person name="Lipzen A."/>
            <person name="Lutzoni F."/>
            <person name="Magnuson J."/>
            <person name="Mondo S."/>
            <person name="Nolan M."/>
            <person name="Ohm R."/>
            <person name="Pangilinan J."/>
            <person name="Park H.-J."/>
            <person name="Ramirez L."/>
            <person name="Alfaro M."/>
            <person name="Sun H."/>
            <person name="Tritt A."/>
            <person name="Yoshinaga Y."/>
            <person name="Zwiers L.-H."/>
            <person name="Turgeon B."/>
            <person name="Goodwin S."/>
            <person name="Spatafora J."/>
            <person name="Crous P."/>
            <person name="Grigoriev I."/>
        </authorList>
    </citation>
    <scope>NUCLEOTIDE SEQUENCE</scope>
    <source>
        <strain evidence="5">CBS 122368</strain>
    </source>
</reference>
<comment type="catalytic activity">
    <reaction evidence="2">
        <text>a diacylglycerol + H2O = a monoacylglycerol + a fatty acid + H(+)</text>
        <dbReference type="Rhea" id="RHEA:32731"/>
        <dbReference type="ChEBI" id="CHEBI:15377"/>
        <dbReference type="ChEBI" id="CHEBI:15378"/>
        <dbReference type="ChEBI" id="CHEBI:17408"/>
        <dbReference type="ChEBI" id="CHEBI:18035"/>
        <dbReference type="ChEBI" id="CHEBI:28868"/>
    </reaction>
</comment>
<evidence type="ECO:0000313" key="5">
    <source>
        <dbReference type="EMBL" id="KAF2252874.1"/>
    </source>
</evidence>
<dbReference type="OrthoDB" id="3791445at2759"/>
<evidence type="ECO:0000256" key="2">
    <source>
        <dbReference type="ARBA" id="ARBA00047591"/>
    </source>
</evidence>
<evidence type="ECO:0000313" key="6">
    <source>
        <dbReference type="Proteomes" id="UP000800094"/>
    </source>
</evidence>
<feature type="domain" description="Fungal lipase-type" evidence="4">
    <location>
        <begin position="158"/>
        <end position="295"/>
    </location>
</feature>
<comment type="catalytic activity">
    <reaction evidence="3">
        <text>a monoacylglycerol + H2O = glycerol + a fatty acid + H(+)</text>
        <dbReference type="Rhea" id="RHEA:15245"/>
        <dbReference type="ChEBI" id="CHEBI:15377"/>
        <dbReference type="ChEBI" id="CHEBI:15378"/>
        <dbReference type="ChEBI" id="CHEBI:17408"/>
        <dbReference type="ChEBI" id="CHEBI:17754"/>
        <dbReference type="ChEBI" id="CHEBI:28868"/>
    </reaction>
</comment>
<dbReference type="InterPro" id="IPR051218">
    <property type="entry name" value="Sec_MonoDiacylglyc_Lipase"/>
</dbReference>
<dbReference type="GO" id="GO:0006629">
    <property type="term" value="P:lipid metabolic process"/>
    <property type="evidence" value="ECO:0007669"/>
    <property type="project" value="InterPro"/>
</dbReference>
<comment type="similarity">
    <text evidence="1">Belongs to the AB hydrolase superfamily. Lipase family. Class 3 subfamily.</text>
</comment>
<dbReference type="PANTHER" id="PTHR45856">
    <property type="entry name" value="ALPHA/BETA-HYDROLASES SUPERFAMILY PROTEIN"/>
    <property type="match status" value="1"/>
</dbReference>
<dbReference type="RefSeq" id="XP_033687878.1">
    <property type="nucleotide sequence ID" value="XM_033831886.1"/>
</dbReference>
<proteinExistence type="inferred from homology"/>
<keyword evidence="6" id="KW-1185">Reference proteome</keyword>
<name>A0A6A6IQP8_9PLEO</name>
<feature type="non-terminal residue" evidence="5">
    <location>
        <position position="396"/>
    </location>
</feature>
<evidence type="ECO:0000259" key="4">
    <source>
        <dbReference type="Pfam" id="PF01764"/>
    </source>
</evidence>
<sequence>MPKSRDELNKRLGSLLHLRRSTARSTIADSAGAVASTSNSVSQSTESTSNSIAFSRVLKLLKDIDISGEIAEGLENPLVDYIGRIESYANHRLPHQLDAFEIFETQWQHVSLAAEFAKYVHKINEPSLDTAYSSGNLLGSMRSFCMHTTTIDQRTTHVVALRATRRLMEWAVNSNVDPVECGELGAGLQCHRGLLRVARNMQSSIASELARALNKQSAQEATILFTGHSSGGAIAQFIFAYMHGDSPPLAILKSDDRITSIDCVTFGCPPISKPAMPRPSTKCSMFVSFINEGDPAALAQQSYMRSLIEAWTKPITNDNWPIPSPYYVPSGDQVALRCEVDENGNVEAVSALLVDVETLGTVLFGDLAMHSMSIYESRIHRILDQASIPRNPFQDP</sequence>
<dbReference type="PANTHER" id="PTHR45856:SF24">
    <property type="entry name" value="FUNGAL LIPASE-LIKE DOMAIN-CONTAINING PROTEIN"/>
    <property type="match status" value="1"/>
</dbReference>
<dbReference type="InterPro" id="IPR002921">
    <property type="entry name" value="Fungal_lipase-type"/>
</dbReference>
<gene>
    <name evidence="5" type="ORF">BU26DRAFT_547513</name>
</gene>
<dbReference type="GO" id="GO:0016787">
    <property type="term" value="F:hydrolase activity"/>
    <property type="evidence" value="ECO:0007669"/>
    <property type="project" value="UniProtKB-KW"/>
</dbReference>
<evidence type="ECO:0000256" key="3">
    <source>
        <dbReference type="ARBA" id="ARBA00048461"/>
    </source>
</evidence>
<dbReference type="Proteomes" id="UP000800094">
    <property type="component" value="Unassembled WGS sequence"/>
</dbReference>
<protein>
    <submittedName>
        <fullName evidence="5">Alpha/beta-hydrolase</fullName>
    </submittedName>
</protein>
<dbReference type="Pfam" id="PF01764">
    <property type="entry name" value="Lipase_3"/>
    <property type="match status" value="1"/>
</dbReference>
<dbReference type="Gene3D" id="3.40.50.1820">
    <property type="entry name" value="alpha/beta hydrolase"/>
    <property type="match status" value="1"/>
</dbReference>
<organism evidence="5 6">
    <name type="scientific">Trematosphaeria pertusa</name>
    <dbReference type="NCBI Taxonomy" id="390896"/>
    <lineage>
        <taxon>Eukaryota</taxon>
        <taxon>Fungi</taxon>
        <taxon>Dikarya</taxon>
        <taxon>Ascomycota</taxon>
        <taxon>Pezizomycotina</taxon>
        <taxon>Dothideomycetes</taxon>
        <taxon>Pleosporomycetidae</taxon>
        <taxon>Pleosporales</taxon>
        <taxon>Massarineae</taxon>
        <taxon>Trematosphaeriaceae</taxon>
        <taxon>Trematosphaeria</taxon>
    </lineage>
</organism>
<accession>A0A6A6IQP8</accession>
<dbReference type="EMBL" id="ML987191">
    <property type="protein sequence ID" value="KAF2252874.1"/>
    <property type="molecule type" value="Genomic_DNA"/>
</dbReference>
<evidence type="ECO:0000256" key="1">
    <source>
        <dbReference type="ARBA" id="ARBA00043996"/>
    </source>
</evidence>
<dbReference type="SUPFAM" id="SSF53474">
    <property type="entry name" value="alpha/beta-Hydrolases"/>
    <property type="match status" value="1"/>
</dbReference>
<dbReference type="GeneID" id="54585216"/>
<dbReference type="InterPro" id="IPR029058">
    <property type="entry name" value="AB_hydrolase_fold"/>
</dbReference>
<keyword evidence="5" id="KW-0378">Hydrolase</keyword>
<dbReference type="AlphaFoldDB" id="A0A6A6IQP8"/>